<comment type="caution">
    <text evidence="1">The sequence shown here is derived from an EMBL/GenBank/DDBJ whole genome shotgun (WGS) entry which is preliminary data.</text>
</comment>
<gene>
    <name evidence="1" type="ORF">TevJSym_aw00220</name>
</gene>
<protein>
    <submittedName>
        <fullName evidence="1">Uncharacterized protein</fullName>
    </submittedName>
</protein>
<dbReference type="AlphaFoldDB" id="G2FHM9"/>
<keyword evidence="2" id="KW-1185">Reference proteome</keyword>
<sequence>MHLFCHHSFSQWSFTWGLWPVRIRCYQPGRPPSVEYSRAPCNPKPLQATSLPLQGAKFRVYL</sequence>
<dbReference type="EMBL" id="AFZB01000023">
    <property type="protein sequence ID" value="EGW53673.1"/>
    <property type="molecule type" value="Genomic_DNA"/>
</dbReference>
<accession>G2FHM9</accession>
<proteinExistence type="predicted"/>
<dbReference type="Proteomes" id="UP000005167">
    <property type="component" value="Unassembled WGS sequence"/>
</dbReference>
<reference evidence="1 2" key="1">
    <citation type="journal article" date="2011" name="ISME J.">
        <title>The endosymbionts of the deep-sea tubeworms Riftia pachyptila and Tevnia jerichonana share an identical physiology as revealed by proteogenomic analyses.</title>
        <authorList>
            <person name="Gardebrecht A."/>
            <person name="Markert S."/>
            <person name="Felbeck H."/>
            <person name="Thuermer A."/>
            <person name="Albrecht D."/>
            <person name="Wollherr A."/>
            <person name="Kabisch J."/>
            <person name="Lehmann R."/>
            <person name="Daniel R."/>
            <person name="Liesegang H."/>
            <person name="Hecker M."/>
            <person name="Sievert S.M."/>
            <person name="Schweder T."/>
        </authorList>
    </citation>
    <scope>NUCLEOTIDE SEQUENCE [LARGE SCALE GENOMIC DNA]</scope>
</reference>
<evidence type="ECO:0000313" key="2">
    <source>
        <dbReference type="Proteomes" id="UP000005167"/>
    </source>
</evidence>
<name>G2FHM9_9GAMM</name>
<organism evidence="1 2">
    <name type="scientific">endosymbiont of Tevnia jerichonana</name>
    <name type="common">vent Tica</name>
    <dbReference type="NCBI Taxonomy" id="1049564"/>
    <lineage>
        <taxon>Bacteria</taxon>
        <taxon>Pseudomonadati</taxon>
        <taxon>Pseudomonadota</taxon>
        <taxon>Gammaproteobacteria</taxon>
        <taxon>sulfur-oxidizing symbionts</taxon>
    </lineage>
</organism>
<evidence type="ECO:0000313" key="1">
    <source>
        <dbReference type="EMBL" id="EGW53673.1"/>
    </source>
</evidence>